<feature type="region of interest" description="Disordered" evidence="1">
    <location>
        <begin position="375"/>
        <end position="398"/>
    </location>
</feature>
<protein>
    <recommendedName>
        <fullName evidence="2">C2 domain-containing protein</fullName>
    </recommendedName>
</protein>
<dbReference type="AlphaFoldDB" id="A0ABD3WMV7"/>
<feature type="region of interest" description="Disordered" evidence="1">
    <location>
        <begin position="33"/>
        <end position="161"/>
    </location>
</feature>
<feature type="compositionally biased region" description="Acidic residues" evidence="1">
    <location>
        <begin position="47"/>
        <end position="58"/>
    </location>
</feature>
<feature type="compositionally biased region" description="Basic and acidic residues" evidence="1">
    <location>
        <begin position="112"/>
        <end position="126"/>
    </location>
</feature>
<comment type="caution">
    <text evidence="3">The sequence shown here is derived from an EMBL/GenBank/DDBJ whole genome shotgun (WGS) entry which is preliminary data.</text>
</comment>
<evidence type="ECO:0000313" key="4">
    <source>
        <dbReference type="Proteomes" id="UP001634394"/>
    </source>
</evidence>
<keyword evidence="4" id="KW-1185">Reference proteome</keyword>
<name>A0ABD3WMV7_SINWO</name>
<dbReference type="InterPro" id="IPR000008">
    <property type="entry name" value="C2_dom"/>
</dbReference>
<dbReference type="PANTHER" id="PTHR46129:SF2">
    <property type="entry name" value="SYNAPTOTAGMIN 14, ISOFORM D"/>
    <property type="match status" value="1"/>
</dbReference>
<dbReference type="EMBL" id="JBJQND010000006">
    <property type="protein sequence ID" value="KAL3874646.1"/>
    <property type="molecule type" value="Genomic_DNA"/>
</dbReference>
<proteinExistence type="predicted"/>
<organism evidence="3 4">
    <name type="scientific">Sinanodonta woodiana</name>
    <name type="common">Chinese pond mussel</name>
    <name type="synonym">Anodonta woodiana</name>
    <dbReference type="NCBI Taxonomy" id="1069815"/>
    <lineage>
        <taxon>Eukaryota</taxon>
        <taxon>Metazoa</taxon>
        <taxon>Spiralia</taxon>
        <taxon>Lophotrochozoa</taxon>
        <taxon>Mollusca</taxon>
        <taxon>Bivalvia</taxon>
        <taxon>Autobranchia</taxon>
        <taxon>Heteroconchia</taxon>
        <taxon>Palaeoheterodonta</taxon>
        <taxon>Unionida</taxon>
        <taxon>Unionoidea</taxon>
        <taxon>Unionidae</taxon>
        <taxon>Unioninae</taxon>
        <taxon>Sinanodonta</taxon>
    </lineage>
</organism>
<sequence>MSITNPSFFVFCSCPHPSHQQGGLGEYCELPQEDLEGNHDNSTAYAYEEESSSSDSDDEVLKRFRSSMETSQVKRSSSRYSQKEVSDKSIPIRRTQSQSGPQSATQAGVVKSEMKEESGVKRETSGFKKSSSLMEDDIVTVTDESGAGPKSTAKEGEREQVGEQDMLALAAEDWKPGPLSREISPAREAGGSMMTSMTSSKQTFEGSQVFSNQAFETSQSEPSLAADEHLFDVSDLQHAEALISKCGSIEATFSYNARRDRMEVTIHQAQDIPTKERGGANNTQVRLLLLPTKKQRHKTKVKPGENPKFEETFTFTKISPGDVQGMGIRFRMYGVERMRRERMIGECIIGFASINLEQPSTHWIILEPRSNLSHGDSAGDVMSLSRSDSASSTQSLQHGGMPELLLGLSYNGTTGRLTVEVIKGSNFRNMAMNRPPDTYVKLTLMNSSGQEVAHSKTSIRRGQPNPLFKETFMFQVALFQLADTTLMVSVYNKRSMKKKEMIGWFALGLKSSGEEEASHWSDMRESKGDM</sequence>
<dbReference type="Proteomes" id="UP001634394">
    <property type="component" value="Unassembled WGS sequence"/>
</dbReference>
<dbReference type="SUPFAM" id="SSF49562">
    <property type="entry name" value="C2 domain (Calcium/lipid-binding domain, CaLB)"/>
    <property type="match status" value="2"/>
</dbReference>
<dbReference type="Gene3D" id="2.60.40.150">
    <property type="entry name" value="C2 domain"/>
    <property type="match status" value="2"/>
</dbReference>
<dbReference type="Pfam" id="PF00168">
    <property type="entry name" value="C2"/>
    <property type="match status" value="2"/>
</dbReference>
<feature type="non-terminal residue" evidence="3">
    <location>
        <position position="530"/>
    </location>
</feature>
<feature type="domain" description="C2" evidence="2">
    <location>
        <begin position="400"/>
        <end position="521"/>
    </location>
</feature>
<dbReference type="InterPro" id="IPR043541">
    <property type="entry name" value="SYT14/14L/16"/>
</dbReference>
<dbReference type="CDD" id="cd08408">
    <property type="entry name" value="C2B_Synaptotagmin-14_16"/>
    <property type="match status" value="1"/>
</dbReference>
<feature type="compositionally biased region" description="Polar residues" evidence="1">
    <location>
        <begin position="384"/>
        <end position="397"/>
    </location>
</feature>
<evidence type="ECO:0000313" key="3">
    <source>
        <dbReference type="EMBL" id="KAL3874646.1"/>
    </source>
</evidence>
<accession>A0ABD3WMV7</accession>
<feature type="compositionally biased region" description="Basic and acidic residues" evidence="1">
    <location>
        <begin position="152"/>
        <end position="161"/>
    </location>
</feature>
<dbReference type="SMART" id="SM00239">
    <property type="entry name" value="C2"/>
    <property type="match status" value="2"/>
</dbReference>
<reference evidence="3 4" key="1">
    <citation type="submission" date="2024-11" db="EMBL/GenBank/DDBJ databases">
        <title>Chromosome-level genome assembly of the freshwater bivalve Anodonta woodiana.</title>
        <authorList>
            <person name="Chen X."/>
        </authorList>
    </citation>
    <scope>NUCLEOTIDE SEQUENCE [LARGE SCALE GENOMIC DNA]</scope>
    <source>
        <strain evidence="3">MN2024</strain>
        <tissue evidence="3">Gills</tissue>
    </source>
</reference>
<gene>
    <name evidence="3" type="ORF">ACJMK2_037628</name>
</gene>
<evidence type="ECO:0000256" key="1">
    <source>
        <dbReference type="SAM" id="MobiDB-lite"/>
    </source>
</evidence>
<dbReference type="PANTHER" id="PTHR46129">
    <property type="entry name" value="SYNAPTOTAGMIN 14, ISOFORM D"/>
    <property type="match status" value="1"/>
</dbReference>
<dbReference type="InterPro" id="IPR035892">
    <property type="entry name" value="C2_domain_sf"/>
</dbReference>
<dbReference type="FunFam" id="2.60.40.150:FF:000062">
    <property type="entry name" value="synaptotagmin-14 isoform X1"/>
    <property type="match status" value="1"/>
</dbReference>
<feature type="domain" description="C2" evidence="2">
    <location>
        <begin position="245"/>
        <end position="364"/>
    </location>
</feature>
<feature type="compositionally biased region" description="Polar residues" evidence="1">
    <location>
        <begin position="67"/>
        <end position="80"/>
    </location>
</feature>
<dbReference type="PROSITE" id="PS50004">
    <property type="entry name" value="C2"/>
    <property type="match status" value="2"/>
</dbReference>
<feature type="compositionally biased region" description="Polar residues" evidence="1">
    <location>
        <begin position="94"/>
        <end position="106"/>
    </location>
</feature>
<evidence type="ECO:0000259" key="2">
    <source>
        <dbReference type="PROSITE" id="PS50004"/>
    </source>
</evidence>
<dbReference type="CDD" id="cd08389">
    <property type="entry name" value="C2A_Synaptotagmin-14_16"/>
    <property type="match status" value="1"/>
</dbReference>